<evidence type="ECO:0000256" key="2">
    <source>
        <dbReference type="ARBA" id="ARBA00022527"/>
    </source>
</evidence>
<reference evidence="8 9" key="1">
    <citation type="submission" date="2015-01" db="EMBL/GenBank/DDBJ databases">
        <title>Genome of allotetraploid Gossypium barbadense reveals genomic plasticity and fiber elongation in cotton evolution.</title>
        <authorList>
            <person name="Chen X."/>
            <person name="Liu X."/>
            <person name="Zhao B."/>
            <person name="Zheng H."/>
            <person name="Hu Y."/>
            <person name="Lu G."/>
            <person name="Yang C."/>
            <person name="Chen J."/>
            <person name="Shan C."/>
            <person name="Zhang L."/>
            <person name="Zhou Y."/>
            <person name="Wang L."/>
            <person name="Guo W."/>
            <person name="Bai Y."/>
            <person name="Ruan J."/>
            <person name="Shangguan X."/>
            <person name="Mao Y."/>
            <person name="Jiang J."/>
            <person name="Zhu Y."/>
            <person name="Lei J."/>
            <person name="Kang H."/>
            <person name="Chen S."/>
            <person name="He X."/>
            <person name="Wang R."/>
            <person name="Wang Y."/>
            <person name="Chen J."/>
            <person name="Wang L."/>
            <person name="Yu S."/>
            <person name="Wang B."/>
            <person name="Wei J."/>
            <person name="Song S."/>
            <person name="Lu X."/>
            <person name="Gao Z."/>
            <person name="Gu W."/>
            <person name="Deng X."/>
            <person name="Ma D."/>
            <person name="Wang S."/>
            <person name="Liang W."/>
            <person name="Fang L."/>
            <person name="Cai C."/>
            <person name="Zhu X."/>
            <person name="Zhou B."/>
            <person name="Zhang Y."/>
            <person name="Chen Z."/>
            <person name="Xu S."/>
            <person name="Zhu R."/>
            <person name="Wang S."/>
            <person name="Zhang T."/>
            <person name="Zhao G."/>
        </authorList>
    </citation>
    <scope>NUCLEOTIDE SEQUENCE [LARGE SCALE GENOMIC DNA]</scope>
    <source>
        <strain evidence="9">cv. Xinhai21</strain>
        <tissue evidence="8">Leaf</tissue>
    </source>
</reference>
<gene>
    <name evidence="8" type="ORF">GOBAR_AA04342</name>
</gene>
<keyword evidence="4" id="KW-0547">Nucleotide-binding</keyword>
<dbReference type="InterPro" id="IPR000719">
    <property type="entry name" value="Prot_kinase_dom"/>
</dbReference>
<sequence length="312" mass="35716">MASNRTVPISTVKQSFGSLESLKRRMAITAFRKSLNSNSREEKSSLPCLILVISNILIGAHCKEAVICEALHTVDTMNKRVIARYVSKAEDIVDTMIKRDIEQGFLKTVIPQGQHSFVSKWSVFLIDCFIVNLDIMRQDGSYPMGNVPQPVWTAPMSTTDSCYYWSGELFNDIVGSPYYMAPEVLKQTEQGVAQAIIRSAIDFKRDPWPKVSGNAKDLVKKMLNPDPKERLTIQEVLEHPWLQNAKKVPNVPLGETVKARLKQFSIMNKLNKRALRLVYEFDFLRIAIVTERICYFLYENNIKNYEFLNNIK</sequence>
<keyword evidence="3" id="KW-0808">Transferase</keyword>
<organism evidence="8 9">
    <name type="scientific">Gossypium barbadense</name>
    <name type="common">Sea Island cotton</name>
    <name type="synonym">Hibiscus barbadensis</name>
    <dbReference type="NCBI Taxonomy" id="3634"/>
    <lineage>
        <taxon>Eukaryota</taxon>
        <taxon>Viridiplantae</taxon>
        <taxon>Streptophyta</taxon>
        <taxon>Embryophyta</taxon>
        <taxon>Tracheophyta</taxon>
        <taxon>Spermatophyta</taxon>
        <taxon>Magnoliopsida</taxon>
        <taxon>eudicotyledons</taxon>
        <taxon>Gunneridae</taxon>
        <taxon>Pentapetalae</taxon>
        <taxon>rosids</taxon>
        <taxon>malvids</taxon>
        <taxon>Malvales</taxon>
        <taxon>Malvaceae</taxon>
        <taxon>Malvoideae</taxon>
        <taxon>Gossypium</taxon>
    </lineage>
</organism>
<dbReference type="SMART" id="SM00220">
    <property type="entry name" value="S_TKc"/>
    <property type="match status" value="1"/>
</dbReference>
<dbReference type="Gene3D" id="1.10.510.10">
    <property type="entry name" value="Transferase(Phosphotransferase) domain 1"/>
    <property type="match status" value="1"/>
</dbReference>
<dbReference type="FunFam" id="1.10.510.10:FF:001423">
    <property type="entry name" value="Calcium-dependent protein kinase 7"/>
    <property type="match status" value="1"/>
</dbReference>
<evidence type="ECO:0000256" key="6">
    <source>
        <dbReference type="ARBA" id="ARBA00022840"/>
    </source>
</evidence>
<dbReference type="InterPro" id="IPR011009">
    <property type="entry name" value="Kinase-like_dom_sf"/>
</dbReference>
<protein>
    <recommendedName>
        <fullName evidence="7">Protein kinase domain-containing protein</fullName>
    </recommendedName>
</protein>
<name>A0A2P5YKX5_GOSBA</name>
<keyword evidence="6" id="KW-0067">ATP-binding</keyword>
<comment type="similarity">
    <text evidence="1">Belongs to the protein kinase superfamily. CAMK Ser/Thr protein kinase family. CaMK subfamily.</text>
</comment>
<dbReference type="GO" id="GO:0005524">
    <property type="term" value="F:ATP binding"/>
    <property type="evidence" value="ECO:0007669"/>
    <property type="project" value="UniProtKB-KW"/>
</dbReference>
<evidence type="ECO:0000259" key="7">
    <source>
        <dbReference type="SMART" id="SM00220"/>
    </source>
</evidence>
<evidence type="ECO:0000256" key="4">
    <source>
        <dbReference type="ARBA" id="ARBA00022741"/>
    </source>
</evidence>
<dbReference type="SUPFAM" id="SSF56112">
    <property type="entry name" value="Protein kinase-like (PK-like)"/>
    <property type="match status" value="1"/>
</dbReference>
<evidence type="ECO:0000256" key="5">
    <source>
        <dbReference type="ARBA" id="ARBA00022777"/>
    </source>
</evidence>
<dbReference type="PANTHER" id="PTHR24349">
    <property type="entry name" value="SERINE/THREONINE-PROTEIN KINASE"/>
    <property type="match status" value="1"/>
</dbReference>
<dbReference type="InterPro" id="IPR050205">
    <property type="entry name" value="CDPK_Ser/Thr_kinases"/>
</dbReference>
<evidence type="ECO:0000313" key="8">
    <source>
        <dbReference type="EMBL" id="PPS16234.1"/>
    </source>
</evidence>
<dbReference type="OrthoDB" id="9948461at2759"/>
<evidence type="ECO:0000313" key="9">
    <source>
        <dbReference type="Proteomes" id="UP000239757"/>
    </source>
</evidence>
<proteinExistence type="inferred from homology"/>
<feature type="domain" description="Protein kinase" evidence="7">
    <location>
        <begin position="9"/>
        <end position="242"/>
    </location>
</feature>
<evidence type="ECO:0000256" key="3">
    <source>
        <dbReference type="ARBA" id="ARBA00022679"/>
    </source>
</evidence>
<accession>A0A2P5YKX5</accession>
<keyword evidence="5" id="KW-0418">Kinase</keyword>
<dbReference type="AlphaFoldDB" id="A0A2P5YKX5"/>
<evidence type="ECO:0000256" key="1">
    <source>
        <dbReference type="ARBA" id="ARBA00005354"/>
    </source>
</evidence>
<keyword evidence="2" id="KW-0723">Serine/threonine-protein kinase</keyword>
<dbReference type="EMBL" id="KZ663051">
    <property type="protein sequence ID" value="PPS16234.1"/>
    <property type="molecule type" value="Genomic_DNA"/>
</dbReference>
<dbReference type="GO" id="GO:0004674">
    <property type="term" value="F:protein serine/threonine kinase activity"/>
    <property type="evidence" value="ECO:0007669"/>
    <property type="project" value="UniProtKB-KW"/>
</dbReference>
<dbReference type="Proteomes" id="UP000239757">
    <property type="component" value="Unassembled WGS sequence"/>
</dbReference>
<dbReference type="Pfam" id="PF00069">
    <property type="entry name" value="Pkinase"/>
    <property type="match status" value="1"/>
</dbReference>